<dbReference type="InterPro" id="IPR029168">
    <property type="entry name" value="REC114L"/>
</dbReference>
<sequence length="145" mass="16302">MGQSVIGNGGINHMPEIGPLSFNGHAGHKDEYTPVLDIMKFEDTKRTGKRDFEGFSLIGSKDWLKIVRRVDCLLFGTTIKARFKLMIIFFSSSMCVCSEVFGSVSCSQNTIYMNIFIFFSNVGQDDNGLLSYSGEKLNELKYEEN</sequence>
<name>A0ABQ9V2D7_SAGOE</name>
<evidence type="ECO:0000313" key="2">
    <source>
        <dbReference type="Proteomes" id="UP001266305"/>
    </source>
</evidence>
<dbReference type="Proteomes" id="UP001266305">
    <property type="component" value="Unassembled WGS sequence"/>
</dbReference>
<evidence type="ECO:0000313" key="1">
    <source>
        <dbReference type="EMBL" id="KAK2103296.1"/>
    </source>
</evidence>
<protein>
    <submittedName>
        <fullName evidence="1">Uncharacterized protein</fullName>
    </submittedName>
</protein>
<accession>A0ABQ9V2D7</accession>
<comment type="caution">
    <text evidence="1">The sequence shown here is derived from an EMBL/GenBank/DDBJ whole genome shotgun (WGS) entry which is preliminary data.</text>
</comment>
<organism evidence="1 2">
    <name type="scientific">Saguinus oedipus</name>
    <name type="common">Cotton-top tamarin</name>
    <name type="synonym">Oedipomidas oedipus</name>
    <dbReference type="NCBI Taxonomy" id="9490"/>
    <lineage>
        <taxon>Eukaryota</taxon>
        <taxon>Metazoa</taxon>
        <taxon>Chordata</taxon>
        <taxon>Craniata</taxon>
        <taxon>Vertebrata</taxon>
        <taxon>Euteleostomi</taxon>
        <taxon>Mammalia</taxon>
        <taxon>Eutheria</taxon>
        <taxon>Euarchontoglires</taxon>
        <taxon>Primates</taxon>
        <taxon>Haplorrhini</taxon>
        <taxon>Platyrrhini</taxon>
        <taxon>Cebidae</taxon>
        <taxon>Callitrichinae</taxon>
        <taxon>Saguinus</taxon>
    </lineage>
</organism>
<keyword evidence="2" id="KW-1185">Reference proteome</keyword>
<reference evidence="1 2" key="1">
    <citation type="submission" date="2023-05" db="EMBL/GenBank/DDBJ databases">
        <title>B98-5 Cell Line De Novo Hybrid Assembly: An Optical Mapping Approach.</title>
        <authorList>
            <person name="Kananen K."/>
            <person name="Auerbach J.A."/>
            <person name="Kautto E."/>
            <person name="Blachly J.S."/>
        </authorList>
    </citation>
    <scope>NUCLEOTIDE SEQUENCE [LARGE SCALE GENOMIC DNA]</scope>
    <source>
        <strain evidence="1">B95-8</strain>
        <tissue evidence="1">Cell line</tissue>
    </source>
</reference>
<dbReference type="Pfam" id="PF15165">
    <property type="entry name" value="REC114-like"/>
    <property type="match status" value="1"/>
</dbReference>
<gene>
    <name evidence="1" type="ORF">P7K49_017152</name>
</gene>
<dbReference type="EMBL" id="JASSZA010000008">
    <property type="protein sequence ID" value="KAK2103296.1"/>
    <property type="molecule type" value="Genomic_DNA"/>
</dbReference>
<proteinExistence type="predicted"/>